<feature type="domain" description="DUF402" evidence="2">
    <location>
        <begin position="24"/>
        <end position="160"/>
    </location>
</feature>
<dbReference type="InterPro" id="IPR050212">
    <property type="entry name" value="Ntdp-like"/>
</dbReference>
<accession>A0A653IHF0</accession>
<dbReference type="PANTHER" id="PTHR39159:SF1">
    <property type="entry name" value="UPF0374 PROTEIN YGAC"/>
    <property type="match status" value="1"/>
</dbReference>
<evidence type="ECO:0000256" key="1">
    <source>
        <dbReference type="ARBA" id="ARBA00022801"/>
    </source>
</evidence>
<dbReference type="Gene3D" id="2.40.380.10">
    <property type="entry name" value="FomD-like"/>
    <property type="match status" value="1"/>
</dbReference>
<dbReference type="InterPro" id="IPR007295">
    <property type="entry name" value="DUF402"/>
</dbReference>
<proteinExistence type="predicted"/>
<name>A0A653IHF0_9BACL</name>
<sequence length="182" mass="20908">MKRPTDAQTSVLTIIAYKYPDRPHYEWTGNMLEKTDDYVLVHGQAGRRLVHHTRGQTFTYATQSLEYYPLNAPFTVNIDFDADGTSYHCNVCLPPRLDGDTLSFVDLDLDYVRDLAGTWQVVDRDEFLVNQRTFAYPIRLIEQAEAALTDLIKRVTEGRFPFDGFLAQQVTRLSQSVSRPPE</sequence>
<evidence type="ECO:0000313" key="3">
    <source>
        <dbReference type="EMBL" id="VWX38572.1"/>
    </source>
</evidence>
<dbReference type="SUPFAM" id="SSF159234">
    <property type="entry name" value="FomD-like"/>
    <property type="match status" value="1"/>
</dbReference>
<gene>
    <name evidence="3" type="ORF">EXIGUO9Y_50023</name>
</gene>
<evidence type="ECO:0000313" key="4">
    <source>
        <dbReference type="Proteomes" id="UP000439752"/>
    </source>
</evidence>
<dbReference type="Pfam" id="PF04167">
    <property type="entry name" value="DUF402"/>
    <property type="match status" value="1"/>
</dbReference>
<dbReference type="AlphaFoldDB" id="A0A653IHF0"/>
<organism evidence="3 4">
    <name type="scientific">Exiguobacterium oxidotolerans</name>
    <dbReference type="NCBI Taxonomy" id="223958"/>
    <lineage>
        <taxon>Bacteria</taxon>
        <taxon>Bacillati</taxon>
        <taxon>Bacillota</taxon>
        <taxon>Bacilli</taxon>
        <taxon>Bacillales</taxon>
        <taxon>Bacillales Family XII. Incertae Sedis</taxon>
        <taxon>Exiguobacterium</taxon>
    </lineage>
</organism>
<reference evidence="3 4" key="1">
    <citation type="submission" date="2019-10" db="EMBL/GenBank/DDBJ databases">
        <authorList>
            <person name="Karimi E."/>
        </authorList>
    </citation>
    <scope>NUCLEOTIDE SEQUENCE [LARGE SCALE GENOMIC DNA]</scope>
    <source>
        <strain evidence="3">Exiguobacterium sp. 9Y</strain>
    </source>
</reference>
<dbReference type="PANTHER" id="PTHR39159">
    <property type="match status" value="1"/>
</dbReference>
<evidence type="ECO:0000259" key="2">
    <source>
        <dbReference type="Pfam" id="PF04167"/>
    </source>
</evidence>
<dbReference type="Proteomes" id="UP000439752">
    <property type="component" value="Unassembled WGS sequence"/>
</dbReference>
<keyword evidence="4" id="KW-1185">Reference proteome</keyword>
<dbReference type="GO" id="GO:0016787">
    <property type="term" value="F:hydrolase activity"/>
    <property type="evidence" value="ECO:0007669"/>
    <property type="project" value="UniProtKB-KW"/>
</dbReference>
<dbReference type="RefSeq" id="WP_159172479.1">
    <property type="nucleotide sequence ID" value="NZ_LR732308.1"/>
</dbReference>
<protein>
    <recommendedName>
        <fullName evidence="2">DUF402 domain-containing protein</fullName>
    </recommendedName>
</protein>
<keyword evidence="1" id="KW-0378">Hydrolase</keyword>
<dbReference type="EMBL" id="CABWKQ010000045">
    <property type="protein sequence ID" value="VWX38572.1"/>
    <property type="molecule type" value="Genomic_DNA"/>
</dbReference>
<dbReference type="InterPro" id="IPR035930">
    <property type="entry name" value="FomD-like_sf"/>
</dbReference>